<dbReference type="Proteomes" id="UP001158045">
    <property type="component" value="Unassembled WGS sequence"/>
</dbReference>
<keyword evidence="2" id="KW-1185">Reference proteome</keyword>
<comment type="caution">
    <text evidence="1">The sequence shown here is derived from an EMBL/GenBank/DDBJ whole genome shotgun (WGS) entry which is preliminary data.</text>
</comment>
<sequence>MSKKLCKLVSDDILDKDFKSYTKLVNEARFVCKKCGRVAKDEDSLCKPKAIKVKQSKKSKKD</sequence>
<proteinExistence type="predicted"/>
<reference evidence="1 2" key="1">
    <citation type="submission" date="2023-04" db="EMBL/GenBank/DDBJ databases">
        <title>Fusibacter bizertensis strain WBS, isolated from littoral bottom sediments of the Arctic seas - biochemical and genomic analysis.</title>
        <authorList>
            <person name="Brioukhanov A.L."/>
        </authorList>
    </citation>
    <scope>NUCLEOTIDE SEQUENCE [LARGE SCALE GENOMIC DNA]</scope>
    <source>
        <strain evidence="1 2">WBS</strain>
    </source>
</reference>
<evidence type="ECO:0000313" key="1">
    <source>
        <dbReference type="EMBL" id="MDH8678425.1"/>
    </source>
</evidence>
<accession>A0ABT6NDC7</accession>
<dbReference type="RefSeq" id="WP_281094265.1">
    <property type="nucleotide sequence ID" value="NZ_JARYZI010000005.1"/>
</dbReference>
<organism evidence="1 2">
    <name type="scientific">Fusibacter bizertensis</name>
    <dbReference type="NCBI Taxonomy" id="1488331"/>
    <lineage>
        <taxon>Bacteria</taxon>
        <taxon>Bacillati</taxon>
        <taxon>Bacillota</taxon>
        <taxon>Clostridia</taxon>
        <taxon>Eubacteriales</taxon>
        <taxon>Eubacteriales Family XII. Incertae Sedis</taxon>
        <taxon>Fusibacter</taxon>
    </lineage>
</organism>
<gene>
    <name evidence="1" type="ORF">QE109_09725</name>
</gene>
<dbReference type="EMBL" id="JARYZI010000005">
    <property type="protein sequence ID" value="MDH8678425.1"/>
    <property type="molecule type" value="Genomic_DNA"/>
</dbReference>
<evidence type="ECO:0000313" key="2">
    <source>
        <dbReference type="Proteomes" id="UP001158045"/>
    </source>
</evidence>
<protein>
    <submittedName>
        <fullName evidence="1">Uncharacterized protein</fullName>
    </submittedName>
</protein>
<name>A0ABT6NDC7_9FIRM</name>